<evidence type="ECO:0000313" key="2">
    <source>
        <dbReference type="Proteomes" id="UP000595224"/>
    </source>
</evidence>
<protein>
    <submittedName>
        <fullName evidence="1">DUF2225 domain-containing protein</fullName>
    </submittedName>
</protein>
<dbReference type="InterPro" id="IPR018708">
    <property type="entry name" value="DUF2225"/>
</dbReference>
<dbReference type="EMBL" id="CP064936">
    <property type="protein sequence ID" value="QQA00124.1"/>
    <property type="molecule type" value="Genomic_DNA"/>
</dbReference>
<accession>A0A7T3RBM5</accession>
<reference evidence="1 2" key="1">
    <citation type="submission" date="2020-11" db="EMBL/GenBank/DDBJ databases">
        <title>Treponema Peruensis nv. sp., first commensal Treponema isolated from human feces.</title>
        <authorList>
            <person name="Belkhou C."/>
            <person name="Raes J."/>
        </authorList>
    </citation>
    <scope>NUCLEOTIDE SEQUENCE [LARGE SCALE GENOMIC DNA]</scope>
    <source>
        <strain evidence="1 2">RCC2812</strain>
    </source>
</reference>
<keyword evidence="2" id="KW-1185">Reference proteome</keyword>
<dbReference type="AlphaFoldDB" id="A0A7T3RBM5"/>
<dbReference type="Proteomes" id="UP000595224">
    <property type="component" value="Chromosome"/>
</dbReference>
<organism evidence="1 2">
    <name type="scientific">Treponema peruense</name>
    <dbReference type="NCBI Taxonomy" id="2787628"/>
    <lineage>
        <taxon>Bacteria</taxon>
        <taxon>Pseudomonadati</taxon>
        <taxon>Spirochaetota</taxon>
        <taxon>Spirochaetia</taxon>
        <taxon>Spirochaetales</taxon>
        <taxon>Treponemataceae</taxon>
        <taxon>Treponema</taxon>
    </lineage>
</organism>
<dbReference type="RefSeq" id="WP_198441974.1">
    <property type="nucleotide sequence ID" value="NZ_CBCSHE010000001.1"/>
</dbReference>
<sequence>MAVKTSYHKAPKEEKKVSVSYWAKEELVCPVCRAKFRQEVMHKGGGRMIAGNLTDELHRIFEPSKKFGRVYPMIYDVGSCPKCHTAFFWKDFTDVKDSVSFDRILQDEEHRKKAVSDIFPYYNLDRERTLFDGAAMYYLALLCYEKLDIAYAPTFKRAMISLRLAWLCKDLDRVCPGHNYEYVAQVFYRKALFFYQQTLINETGRIESIEPVSNFGPDTDKNYGYDGVIYLCGLLEYKYGQRDDGELRLKKLDEYKKAIARIFGLGKSSKNKPGPLLEVAKNLYDKLAAELSANNIFSVDE</sequence>
<name>A0A7T3RBM5_9SPIR</name>
<proteinExistence type="predicted"/>
<dbReference type="KEGG" id="tper:IWA51_07495"/>
<evidence type="ECO:0000313" key="1">
    <source>
        <dbReference type="EMBL" id="QQA00124.1"/>
    </source>
</evidence>
<gene>
    <name evidence="1" type="ORF">IWA51_07495</name>
</gene>
<dbReference type="Pfam" id="PF09986">
    <property type="entry name" value="DUF2225"/>
    <property type="match status" value="1"/>
</dbReference>